<gene>
    <name evidence="2" type="ORF">Tco_1092383</name>
</gene>
<protein>
    <submittedName>
        <fullName evidence="2">Uncharacterized protein</fullName>
    </submittedName>
</protein>
<reference evidence="2" key="2">
    <citation type="submission" date="2022-01" db="EMBL/GenBank/DDBJ databases">
        <authorList>
            <person name="Yamashiro T."/>
            <person name="Shiraishi A."/>
            <person name="Satake H."/>
            <person name="Nakayama K."/>
        </authorList>
    </citation>
    <scope>NUCLEOTIDE SEQUENCE</scope>
</reference>
<evidence type="ECO:0000313" key="2">
    <source>
        <dbReference type="EMBL" id="GJT96865.1"/>
    </source>
</evidence>
<evidence type="ECO:0000256" key="1">
    <source>
        <dbReference type="SAM" id="MobiDB-lite"/>
    </source>
</evidence>
<dbReference type="Proteomes" id="UP001151760">
    <property type="component" value="Unassembled WGS sequence"/>
</dbReference>
<evidence type="ECO:0000313" key="3">
    <source>
        <dbReference type="Proteomes" id="UP001151760"/>
    </source>
</evidence>
<feature type="compositionally biased region" description="Polar residues" evidence="1">
    <location>
        <begin position="96"/>
        <end position="107"/>
    </location>
</feature>
<dbReference type="EMBL" id="BQNB010020519">
    <property type="protein sequence ID" value="GJT96865.1"/>
    <property type="molecule type" value="Genomic_DNA"/>
</dbReference>
<comment type="caution">
    <text evidence="2">The sequence shown here is derived from an EMBL/GenBank/DDBJ whole genome shotgun (WGS) entry which is preliminary data.</text>
</comment>
<accession>A0ABQ5IA24</accession>
<keyword evidence="3" id="KW-1185">Reference proteome</keyword>
<organism evidence="2 3">
    <name type="scientific">Tanacetum coccineum</name>
    <dbReference type="NCBI Taxonomy" id="301880"/>
    <lineage>
        <taxon>Eukaryota</taxon>
        <taxon>Viridiplantae</taxon>
        <taxon>Streptophyta</taxon>
        <taxon>Embryophyta</taxon>
        <taxon>Tracheophyta</taxon>
        <taxon>Spermatophyta</taxon>
        <taxon>Magnoliopsida</taxon>
        <taxon>eudicotyledons</taxon>
        <taxon>Gunneridae</taxon>
        <taxon>Pentapetalae</taxon>
        <taxon>asterids</taxon>
        <taxon>campanulids</taxon>
        <taxon>Asterales</taxon>
        <taxon>Asteraceae</taxon>
        <taxon>Asteroideae</taxon>
        <taxon>Anthemideae</taxon>
        <taxon>Anthemidinae</taxon>
        <taxon>Tanacetum</taxon>
    </lineage>
</organism>
<name>A0ABQ5IA24_9ASTR</name>
<sequence length="173" mass="19777">MPQLMVFSSIKTNQAYQLLEEKVLLKLDWAKNQKPKSSLKKTIAFAIEGSSNSDTDKIMARMDAMTMKWMLSIKNSNLVNVVFTRSGKSYDPPVNPNDQNDSETPINFDSDDEPTPQPKPKNPKPVKEPPIPKPYKPTISYPQRLRKEKMEAQYGKFIDTSEPSESKYLLSMF</sequence>
<proteinExistence type="predicted"/>
<reference evidence="2" key="1">
    <citation type="journal article" date="2022" name="Int. J. Mol. Sci.">
        <title>Draft Genome of Tanacetum Coccineum: Genomic Comparison of Closely Related Tanacetum-Family Plants.</title>
        <authorList>
            <person name="Yamashiro T."/>
            <person name="Shiraishi A."/>
            <person name="Nakayama K."/>
            <person name="Satake H."/>
        </authorList>
    </citation>
    <scope>NUCLEOTIDE SEQUENCE</scope>
</reference>
<feature type="region of interest" description="Disordered" evidence="1">
    <location>
        <begin position="86"/>
        <end position="144"/>
    </location>
</feature>